<feature type="region of interest" description="Disordered" evidence="1">
    <location>
        <begin position="52"/>
        <end position="103"/>
    </location>
</feature>
<dbReference type="AlphaFoldDB" id="C7RFW8"/>
<dbReference type="Proteomes" id="UP000002294">
    <property type="component" value="Chromosome"/>
</dbReference>
<evidence type="ECO:0000256" key="1">
    <source>
        <dbReference type="SAM" id="MobiDB-lite"/>
    </source>
</evidence>
<dbReference type="RefSeq" id="WP_015777292.1">
    <property type="nucleotide sequence ID" value="NC_013171.1"/>
</dbReference>
<dbReference type="HOGENOM" id="CLU_2091698_0_0_9"/>
<gene>
    <name evidence="2" type="ordered locus">Apre_0328</name>
</gene>
<dbReference type="KEGG" id="apr:Apre_0328"/>
<proteinExistence type="predicted"/>
<keyword evidence="3" id="KW-1185">Reference proteome</keyword>
<name>C7RFW8_ANAPD</name>
<evidence type="ECO:0000313" key="2">
    <source>
        <dbReference type="EMBL" id="ACV28379.1"/>
    </source>
</evidence>
<dbReference type="EMBL" id="CP001708">
    <property type="protein sequence ID" value="ACV28379.1"/>
    <property type="molecule type" value="Genomic_DNA"/>
</dbReference>
<reference evidence="2 3" key="1">
    <citation type="journal article" date="2009" name="Stand. Genomic Sci.">
        <title>Complete genome sequence of Anaerococcus prevotii type strain (PC1).</title>
        <authorList>
            <person name="Labutti K."/>
            <person name="Pukall R."/>
            <person name="Steenblock K."/>
            <person name="Glavina Del Rio T."/>
            <person name="Tice H."/>
            <person name="Copeland A."/>
            <person name="Cheng J.F."/>
            <person name="Lucas S."/>
            <person name="Chen F."/>
            <person name="Nolan M."/>
            <person name="Bruce D."/>
            <person name="Goodwin L."/>
            <person name="Pitluck S."/>
            <person name="Ivanova N."/>
            <person name="Mavromatis K."/>
            <person name="Ovchinnikova G."/>
            <person name="Pati A."/>
            <person name="Chen A."/>
            <person name="Palaniappan K."/>
            <person name="Land M."/>
            <person name="Hauser L."/>
            <person name="Chang Y.J."/>
            <person name="Jeffries C.D."/>
            <person name="Chain P."/>
            <person name="Saunders E."/>
            <person name="Brettin T."/>
            <person name="Detter J.C."/>
            <person name="Han C."/>
            <person name="Goker M."/>
            <person name="Bristow J."/>
            <person name="Eisen J.A."/>
            <person name="Markowitz V."/>
            <person name="Hugenholtz P."/>
            <person name="Kyrpides N.C."/>
            <person name="Klenk H.P."/>
            <person name="Lapidus A."/>
        </authorList>
    </citation>
    <scope>NUCLEOTIDE SEQUENCE [LARGE SCALE GENOMIC DNA]</scope>
    <source>
        <strain evidence="3">ATCC 9321 / DSM 20548 / JCM 6508 / NCTC 11806 / PC1</strain>
    </source>
</reference>
<accession>C7RFW8</accession>
<evidence type="ECO:0000313" key="3">
    <source>
        <dbReference type="Proteomes" id="UP000002294"/>
    </source>
</evidence>
<sequence>MSRIFPKKKDQGKKRKPSFDDWLKKTNELLNEYMDEPVGEMFGSDNKKIKKKVSNNTKQKQGKLPKEDFRITKEEGDPAAERRIEESREKRKREKLYEENKDKNRRRTLRKALIYSEILGKPVSKRK</sequence>
<dbReference type="STRING" id="525919.Apre_0328"/>
<dbReference type="eggNOG" id="ENOG5030GQ9">
    <property type="taxonomic scope" value="Bacteria"/>
</dbReference>
<protein>
    <submittedName>
        <fullName evidence="2">Uncharacterized protein</fullName>
    </submittedName>
</protein>
<organism evidence="2 3">
    <name type="scientific">Anaerococcus prevotii (strain ATCC 9321 / DSM 20548 / JCM 6508 / NCTC 11806 / PC1)</name>
    <name type="common">Peptostreptococcus prevotii</name>
    <name type="synonym">Peptococcus prevotii</name>
    <dbReference type="NCBI Taxonomy" id="525919"/>
    <lineage>
        <taxon>Bacteria</taxon>
        <taxon>Bacillati</taxon>
        <taxon>Bacillota</taxon>
        <taxon>Tissierellia</taxon>
        <taxon>Tissierellales</taxon>
        <taxon>Peptoniphilaceae</taxon>
        <taxon>Anaerococcus</taxon>
    </lineage>
</organism>
<feature type="compositionally biased region" description="Basic and acidic residues" evidence="1">
    <location>
        <begin position="64"/>
        <end position="102"/>
    </location>
</feature>